<accession>A0A0B2QZJ0</accession>
<protein>
    <submittedName>
        <fullName evidence="2">Callose synthase 9</fullName>
        <ecNumber evidence="2">2.4.1.-</ecNumber>
        <ecNumber evidence="2">2.4.1.34</ecNumber>
    </submittedName>
</protein>
<dbReference type="GO" id="GO:0003843">
    <property type="term" value="F:1,3-beta-D-glucan synthase activity"/>
    <property type="evidence" value="ECO:0007669"/>
    <property type="project" value="UniProtKB-EC"/>
</dbReference>
<dbReference type="GO" id="GO:0005886">
    <property type="term" value="C:plasma membrane"/>
    <property type="evidence" value="ECO:0007669"/>
    <property type="project" value="TreeGrafter"/>
</dbReference>
<proteinExistence type="predicted"/>
<dbReference type="EC" id="2.4.1.34" evidence="2"/>
<dbReference type="EC" id="2.4.1.-" evidence="2"/>
<gene>
    <name evidence="2" type="ORF">glysoja_032874</name>
</gene>
<organism evidence="2">
    <name type="scientific">Glycine soja</name>
    <name type="common">Wild soybean</name>
    <dbReference type="NCBI Taxonomy" id="3848"/>
    <lineage>
        <taxon>Eukaryota</taxon>
        <taxon>Viridiplantae</taxon>
        <taxon>Streptophyta</taxon>
        <taxon>Embryophyta</taxon>
        <taxon>Tracheophyta</taxon>
        <taxon>Spermatophyta</taxon>
        <taxon>Magnoliopsida</taxon>
        <taxon>eudicotyledons</taxon>
        <taxon>Gunneridae</taxon>
        <taxon>Pentapetalae</taxon>
        <taxon>rosids</taxon>
        <taxon>fabids</taxon>
        <taxon>Fabales</taxon>
        <taxon>Fabaceae</taxon>
        <taxon>Papilionoideae</taxon>
        <taxon>50 kb inversion clade</taxon>
        <taxon>NPAAA clade</taxon>
        <taxon>indigoferoid/millettioid clade</taxon>
        <taxon>Phaseoleae</taxon>
        <taxon>Glycine</taxon>
        <taxon>Glycine subgen. Soja</taxon>
    </lineage>
</organism>
<dbReference type="Proteomes" id="UP000053555">
    <property type="component" value="Unassembled WGS sequence"/>
</dbReference>
<evidence type="ECO:0000313" key="2">
    <source>
        <dbReference type="EMBL" id="KHN27106.1"/>
    </source>
</evidence>
<keyword evidence="2" id="KW-0328">Glycosyltransferase</keyword>
<keyword evidence="2" id="KW-0808">Transferase</keyword>
<reference evidence="2" key="1">
    <citation type="submission" date="2014-07" db="EMBL/GenBank/DDBJ databases">
        <title>Identification of a novel salt tolerance gene in wild soybean by whole-genome sequencing.</title>
        <authorList>
            <person name="Lam H.-M."/>
            <person name="Qi X."/>
            <person name="Li M.-W."/>
            <person name="Liu X."/>
            <person name="Xie M."/>
            <person name="Ni M."/>
            <person name="Xu X."/>
        </authorList>
    </citation>
    <scope>NUCLEOTIDE SEQUENCE [LARGE SCALE GENOMIC DNA]</scope>
    <source>
        <tissue evidence="2">Root</tissue>
    </source>
</reference>
<dbReference type="SMART" id="SM01205">
    <property type="entry name" value="FKS1_dom1"/>
    <property type="match status" value="1"/>
</dbReference>
<evidence type="ECO:0000259" key="1">
    <source>
        <dbReference type="SMART" id="SM01205"/>
    </source>
</evidence>
<feature type="domain" description="1,3-beta-glucan synthase component FKS1-like" evidence="1">
    <location>
        <begin position="299"/>
        <end position="331"/>
    </location>
</feature>
<dbReference type="PANTHER" id="PTHR12741">
    <property type="entry name" value="LYST-INTERACTING PROTEIN LIP5 DOPAMINE RESPONSIVE PROTEIN DRG-1"/>
    <property type="match status" value="1"/>
</dbReference>
<dbReference type="PANTHER" id="PTHR12741:SF47">
    <property type="entry name" value="CALLOSE SYNTHASE 9"/>
    <property type="match status" value="1"/>
</dbReference>
<dbReference type="Pfam" id="PF14288">
    <property type="entry name" value="FKS1_dom1"/>
    <property type="match status" value="1"/>
</dbReference>
<name>A0A0B2QZJ0_GLYSO</name>
<dbReference type="InterPro" id="IPR026899">
    <property type="entry name" value="FKS1-like_dom1"/>
</dbReference>
<dbReference type="EMBL" id="KN653520">
    <property type="protein sequence ID" value="KHN27106.1"/>
    <property type="molecule type" value="Genomic_DNA"/>
</dbReference>
<dbReference type="AlphaFoldDB" id="A0A0B2QZJ0"/>
<sequence length="331" mass="38135">MVVRVPNSYPTTSTCIEWKRVNVFAVQKLAKREAGTIDRSQDIARLQEFYKSYREKHNVDKLREEEMKLRESGAFSRDLGELERKTVKRKRVFATLKVLGTVLEQLSEEIPDELKRVMDSDSALTEDLVAYNIIPLDASSSTNAIVYFPEVQAAVSALKYFNGLPELPRGYFLQPTRNANMFDFLQCTFGFQSCGSAVNRITQMVCVLQTESQSLEKSAVHTDREERKLSHNVANQHEHIVHLLANEQSRLRIPEGAEPKLDEVAVQEIFLKSLQNYIKWCDYLGIQPVWSSLEAVSKEKKLLYVSLYFLIWGEASNIRFLPECLCYIYHH</sequence>